<dbReference type="RefSeq" id="WP_152306649.1">
    <property type="nucleotide sequence ID" value="NZ_CP043617.1"/>
</dbReference>
<keyword evidence="3" id="KW-1185">Reference proteome</keyword>
<dbReference type="KEGG" id="sulg:FJR48_02810"/>
<gene>
    <name evidence="2" type="ORF">FJR48_02810</name>
</gene>
<keyword evidence="1" id="KW-0732">Signal</keyword>
<dbReference type="Proteomes" id="UP000326944">
    <property type="component" value="Chromosome"/>
</dbReference>
<name>A0A5P8NZ57_9BACT</name>
<dbReference type="AlphaFoldDB" id="A0A5P8NZ57"/>
<evidence type="ECO:0000256" key="1">
    <source>
        <dbReference type="SAM" id="SignalP"/>
    </source>
</evidence>
<reference evidence="2 3" key="1">
    <citation type="submission" date="2019-09" db="EMBL/GenBank/DDBJ databases">
        <title>Sulfurimonas gotlandica sp. nov., a chemoautotrophic and psychrotolerant epsilonproteobacterium isolated from a pelagic redoxcline, and an emended description of the genus Sulfurimonas.</title>
        <authorList>
            <person name="Wang S."/>
            <person name="Jiang L."/>
            <person name="Shao S."/>
        </authorList>
    </citation>
    <scope>NUCLEOTIDE SEQUENCE [LARGE SCALE GENOMIC DNA]</scope>
    <source>
        <strain evidence="2 3">GYSZ_1</strain>
    </source>
</reference>
<feature type="chain" id="PRO_5025002482" evidence="1">
    <location>
        <begin position="19"/>
        <end position="252"/>
    </location>
</feature>
<evidence type="ECO:0000313" key="2">
    <source>
        <dbReference type="EMBL" id="QFR48706.1"/>
    </source>
</evidence>
<protein>
    <submittedName>
        <fullName evidence="2">DUF481 domain-containing protein</fullName>
    </submittedName>
</protein>
<dbReference type="InterPro" id="IPR007433">
    <property type="entry name" value="DUF481"/>
</dbReference>
<feature type="signal peptide" evidence="1">
    <location>
        <begin position="1"/>
        <end position="18"/>
    </location>
</feature>
<sequence length="252" mass="29099">MKIKLITLLLIFTSQLMALVSIQPVEIGEQKGVSGGIEIGLETKRGNTDKDSYKGDIKVMYDSNASYLTWLEISGEYGEANNVEDTNKIYAHLRYIHKLTQETIRYEAFLQTQEDKFKAIEYRRLAGAGLRFKIFNTPIGGKGYYGLGAFYEDIRYTNPAIDPDESEVRVNTYLAYAINFSKKSSLAYTLYYQPIIDEFNDYVLTNQLELTLQVYEQLYLKFSASYDRDSRPPKGIKKKYDFTQSTTFVYKF</sequence>
<organism evidence="2 3">
    <name type="scientific">Sulfurimonas lithotrophica</name>
    <dbReference type="NCBI Taxonomy" id="2590022"/>
    <lineage>
        <taxon>Bacteria</taxon>
        <taxon>Pseudomonadati</taxon>
        <taxon>Campylobacterota</taxon>
        <taxon>Epsilonproteobacteria</taxon>
        <taxon>Campylobacterales</taxon>
        <taxon>Sulfurimonadaceae</taxon>
        <taxon>Sulfurimonas</taxon>
    </lineage>
</organism>
<accession>A0A5P8NZ57</accession>
<dbReference type="OrthoDB" id="5333575at2"/>
<proteinExistence type="predicted"/>
<dbReference type="EMBL" id="CP043617">
    <property type="protein sequence ID" value="QFR48706.1"/>
    <property type="molecule type" value="Genomic_DNA"/>
</dbReference>
<dbReference type="Pfam" id="PF04338">
    <property type="entry name" value="DUF481"/>
    <property type="match status" value="1"/>
</dbReference>
<evidence type="ECO:0000313" key="3">
    <source>
        <dbReference type="Proteomes" id="UP000326944"/>
    </source>
</evidence>